<dbReference type="AlphaFoldDB" id="A0A810N3T1"/>
<accession>A0A810N3T1</accession>
<protein>
    <submittedName>
        <fullName evidence="1">Uncharacterized protein</fullName>
    </submittedName>
</protein>
<dbReference type="EMBL" id="AP023359">
    <property type="protein sequence ID" value="BCJ66145.1"/>
    <property type="molecule type" value="Genomic_DNA"/>
</dbReference>
<dbReference type="KEGG" id="pry:Prubr_31660"/>
<dbReference type="RefSeq" id="WP_212826060.1">
    <property type="nucleotide sequence ID" value="NZ_AP023359.1"/>
</dbReference>
<organism evidence="1 2">
    <name type="scientific">Polymorphospora rubra</name>
    <dbReference type="NCBI Taxonomy" id="338584"/>
    <lineage>
        <taxon>Bacteria</taxon>
        <taxon>Bacillati</taxon>
        <taxon>Actinomycetota</taxon>
        <taxon>Actinomycetes</taxon>
        <taxon>Micromonosporales</taxon>
        <taxon>Micromonosporaceae</taxon>
        <taxon>Polymorphospora</taxon>
    </lineage>
</organism>
<evidence type="ECO:0000313" key="2">
    <source>
        <dbReference type="Proteomes" id="UP000680866"/>
    </source>
</evidence>
<proteinExistence type="predicted"/>
<sequence>MTLPEKLNPQQFQARADEQIERIRATAHELPLYGLANWTGSRMVSNWMVWNDVLEMAGLGFGAFPGSGPRIEVMVSKQDGANATLDRRREIRHELEPPRTEDIFNRIERELQAETPGEAVIAVEGEPQHFSVWQHAGGWIADTLCSGHRITLKAHGVDPASVELCRVHDIEPYLDGRRTFLADNGPSAA</sequence>
<evidence type="ECO:0000313" key="1">
    <source>
        <dbReference type="EMBL" id="BCJ66145.1"/>
    </source>
</evidence>
<dbReference type="Proteomes" id="UP000680866">
    <property type="component" value="Chromosome"/>
</dbReference>
<name>A0A810N3T1_9ACTN</name>
<gene>
    <name evidence="1" type="ORF">Prubr_31660</name>
</gene>
<reference evidence="1" key="1">
    <citation type="submission" date="2020-08" db="EMBL/GenBank/DDBJ databases">
        <title>Whole genome shotgun sequence of Polymorphospora rubra NBRC 101157.</title>
        <authorList>
            <person name="Komaki H."/>
            <person name="Tamura T."/>
        </authorList>
    </citation>
    <scope>NUCLEOTIDE SEQUENCE</scope>
    <source>
        <strain evidence="1">NBRC 101157</strain>
    </source>
</reference>
<keyword evidence="2" id="KW-1185">Reference proteome</keyword>